<dbReference type="GO" id="GO:0016614">
    <property type="term" value="F:oxidoreductase activity, acting on CH-OH group of donors"/>
    <property type="evidence" value="ECO:0007669"/>
    <property type="project" value="UniProtKB-ARBA"/>
</dbReference>
<dbReference type="Proteomes" id="UP001161017">
    <property type="component" value="Unassembled WGS sequence"/>
</dbReference>
<dbReference type="FunFam" id="3.40.50.720:FF:000374">
    <property type="entry name" value="3-oxoacyl-(Acyl-carrier-protein) reductase"/>
    <property type="match status" value="1"/>
</dbReference>
<dbReference type="InterPro" id="IPR002347">
    <property type="entry name" value="SDR_fam"/>
</dbReference>
<comment type="caution">
    <text evidence="4">The sequence shown here is derived from an EMBL/GenBank/DDBJ whole genome shotgun (WGS) entry which is preliminary data.</text>
</comment>
<evidence type="ECO:0000256" key="3">
    <source>
        <dbReference type="ARBA" id="ARBA00023002"/>
    </source>
</evidence>
<sequence>MEQTLQGKVAIVTGASRGIGAGVALELARRGAKILLTYTSTSSQKGVEALVEQIRSFDNNSAAIPYQADLRDIDSPGRIVAASGVAFGQHVDILVNNAGYQKTMSLADSSVKDYEDHFDVNVRAVILLTKAVLPQMRSSGRIINISSIGARGGYENQSLYCSSKAAIEGLTRCWAAELGPAGHTVNAVNPGPVPTDLLTGVPSELVELQKNSTPMEHRMGTTDDIAQIVVFLAEERSRWVTGQAISASGGYSMF</sequence>
<accession>A0AA43QFC3</accession>
<dbReference type="PROSITE" id="PS00061">
    <property type="entry name" value="ADH_SHORT"/>
    <property type="match status" value="1"/>
</dbReference>
<dbReference type="InterPro" id="IPR036291">
    <property type="entry name" value="NAD(P)-bd_dom_sf"/>
</dbReference>
<organism evidence="4 5">
    <name type="scientific">Ramalina farinacea</name>
    <dbReference type="NCBI Taxonomy" id="258253"/>
    <lineage>
        <taxon>Eukaryota</taxon>
        <taxon>Fungi</taxon>
        <taxon>Dikarya</taxon>
        <taxon>Ascomycota</taxon>
        <taxon>Pezizomycotina</taxon>
        <taxon>Lecanoromycetes</taxon>
        <taxon>OSLEUM clade</taxon>
        <taxon>Lecanoromycetidae</taxon>
        <taxon>Lecanorales</taxon>
        <taxon>Lecanorineae</taxon>
        <taxon>Ramalinaceae</taxon>
        <taxon>Ramalina</taxon>
    </lineage>
</organism>
<gene>
    <name evidence="4" type="ORF">OHK93_000664</name>
</gene>
<keyword evidence="3" id="KW-0560">Oxidoreductase</keyword>
<dbReference type="Gene3D" id="3.40.50.720">
    <property type="entry name" value="NAD(P)-binding Rossmann-like Domain"/>
    <property type="match status" value="1"/>
</dbReference>
<dbReference type="PRINTS" id="PR00080">
    <property type="entry name" value="SDRFAMILY"/>
</dbReference>
<dbReference type="PANTHER" id="PTHR48107:SF7">
    <property type="entry name" value="RE15974P"/>
    <property type="match status" value="1"/>
</dbReference>
<dbReference type="CDD" id="cd05233">
    <property type="entry name" value="SDR_c"/>
    <property type="match status" value="1"/>
</dbReference>
<proteinExistence type="inferred from homology"/>
<dbReference type="Pfam" id="PF13561">
    <property type="entry name" value="adh_short_C2"/>
    <property type="match status" value="1"/>
</dbReference>
<keyword evidence="2" id="KW-0521">NADP</keyword>
<dbReference type="SUPFAM" id="SSF51735">
    <property type="entry name" value="NAD(P)-binding Rossmann-fold domains"/>
    <property type="match status" value="1"/>
</dbReference>
<keyword evidence="5" id="KW-1185">Reference proteome</keyword>
<evidence type="ECO:0000256" key="2">
    <source>
        <dbReference type="ARBA" id="ARBA00022857"/>
    </source>
</evidence>
<dbReference type="AlphaFoldDB" id="A0AA43QFC3"/>
<comment type="similarity">
    <text evidence="1">Belongs to the short-chain dehydrogenases/reductases (SDR) family.</text>
</comment>
<name>A0AA43QFC3_9LECA</name>
<reference evidence="4" key="1">
    <citation type="journal article" date="2023" name="Genome Biol. Evol.">
        <title>First Whole Genome Sequence and Flow Cytometry Genome Size Data for the Lichen-Forming Fungus Ramalina farinacea (Ascomycota).</title>
        <authorList>
            <person name="Llewellyn T."/>
            <person name="Mian S."/>
            <person name="Hill R."/>
            <person name="Leitch I.J."/>
            <person name="Gaya E."/>
        </authorList>
    </citation>
    <scope>NUCLEOTIDE SEQUENCE</scope>
    <source>
        <strain evidence="4">LIQ254RAFAR</strain>
    </source>
</reference>
<evidence type="ECO:0000313" key="4">
    <source>
        <dbReference type="EMBL" id="MDI1485526.1"/>
    </source>
</evidence>
<evidence type="ECO:0000256" key="1">
    <source>
        <dbReference type="ARBA" id="ARBA00006484"/>
    </source>
</evidence>
<evidence type="ECO:0000313" key="5">
    <source>
        <dbReference type="Proteomes" id="UP001161017"/>
    </source>
</evidence>
<protein>
    <submittedName>
        <fullName evidence="4">Uncharacterized protein</fullName>
    </submittedName>
</protein>
<dbReference type="PANTHER" id="PTHR48107">
    <property type="entry name" value="NADPH-DEPENDENT ALDEHYDE REDUCTASE-LIKE PROTEIN, CHLOROPLASTIC-RELATED"/>
    <property type="match status" value="1"/>
</dbReference>
<dbReference type="EMBL" id="JAPUFD010000001">
    <property type="protein sequence ID" value="MDI1485526.1"/>
    <property type="molecule type" value="Genomic_DNA"/>
</dbReference>
<dbReference type="PRINTS" id="PR00081">
    <property type="entry name" value="GDHRDH"/>
</dbReference>
<dbReference type="InterPro" id="IPR020904">
    <property type="entry name" value="Sc_DH/Rdtase_CS"/>
</dbReference>